<dbReference type="InterPro" id="IPR000667">
    <property type="entry name" value="Peptidase_S13"/>
</dbReference>
<dbReference type="EMBL" id="FLUL01000001">
    <property type="protein sequence ID" value="SBW03455.1"/>
    <property type="molecule type" value="Genomic_DNA"/>
</dbReference>
<feature type="chain" id="PRO_5012984847" evidence="3">
    <location>
        <begin position="23"/>
        <end position="481"/>
    </location>
</feature>
<keyword evidence="3" id="KW-0732">Signal</keyword>
<organism evidence="4">
    <name type="scientific">uncultured Dysgonomonas sp</name>
    <dbReference type="NCBI Taxonomy" id="206096"/>
    <lineage>
        <taxon>Bacteria</taxon>
        <taxon>Pseudomonadati</taxon>
        <taxon>Bacteroidota</taxon>
        <taxon>Bacteroidia</taxon>
        <taxon>Bacteroidales</taxon>
        <taxon>Dysgonomonadaceae</taxon>
        <taxon>Dysgonomonas</taxon>
        <taxon>environmental samples</taxon>
    </lineage>
</organism>
<dbReference type="PANTHER" id="PTHR30023">
    <property type="entry name" value="D-ALANYL-D-ALANINE CARBOXYPEPTIDASE"/>
    <property type="match status" value="1"/>
</dbReference>
<dbReference type="SUPFAM" id="SSF56601">
    <property type="entry name" value="beta-lactamase/transpeptidase-like"/>
    <property type="match status" value="1"/>
</dbReference>
<keyword evidence="4" id="KW-0121">Carboxypeptidase</keyword>
<dbReference type="PRINTS" id="PR00922">
    <property type="entry name" value="DADACBPTASE3"/>
</dbReference>
<dbReference type="AlphaFoldDB" id="A0A212JVY7"/>
<evidence type="ECO:0000256" key="2">
    <source>
        <dbReference type="ARBA" id="ARBA00022801"/>
    </source>
</evidence>
<dbReference type="RefSeq" id="WP_296950070.1">
    <property type="nucleotide sequence ID" value="NZ_LT599021.1"/>
</dbReference>
<dbReference type="InterPro" id="IPR012338">
    <property type="entry name" value="Beta-lactam/transpept-like"/>
</dbReference>
<dbReference type="GO" id="GO:0000270">
    <property type="term" value="P:peptidoglycan metabolic process"/>
    <property type="evidence" value="ECO:0007669"/>
    <property type="project" value="TreeGrafter"/>
</dbReference>
<dbReference type="GO" id="GO:0004185">
    <property type="term" value="F:serine-type carboxypeptidase activity"/>
    <property type="evidence" value="ECO:0007669"/>
    <property type="project" value="InterPro"/>
</dbReference>
<accession>A0A212JVY7</accession>
<keyword evidence="4" id="KW-0645">Protease</keyword>
<evidence type="ECO:0000256" key="1">
    <source>
        <dbReference type="ARBA" id="ARBA00006096"/>
    </source>
</evidence>
<protein>
    <submittedName>
        <fullName evidence="4">D-alanyl-D-alanine carboxypeptidase/D-alanyl-D-alanine-endopeptidase</fullName>
    </submittedName>
</protein>
<keyword evidence="2" id="KW-0378">Hydrolase</keyword>
<name>A0A212JVY7_9BACT</name>
<comment type="similarity">
    <text evidence="1">Belongs to the peptidase S13 family.</text>
</comment>
<gene>
    <name evidence="4" type="ORF">KL86DYS2_12439</name>
</gene>
<dbReference type="Pfam" id="PF02113">
    <property type="entry name" value="Peptidase_S13"/>
    <property type="match status" value="1"/>
</dbReference>
<evidence type="ECO:0000256" key="3">
    <source>
        <dbReference type="SAM" id="SignalP"/>
    </source>
</evidence>
<evidence type="ECO:0000313" key="4">
    <source>
        <dbReference type="EMBL" id="SBW03455.1"/>
    </source>
</evidence>
<dbReference type="GO" id="GO:0006508">
    <property type="term" value="P:proteolysis"/>
    <property type="evidence" value="ECO:0007669"/>
    <property type="project" value="InterPro"/>
</dbReference>
<reference evidence="4" key="1">
    <citation type="submission" date="2016-04" db="EMBL/GenBank/DDBJ databases">
        <authorList>
            <person name="Evans L.H."/>
            <person name="Alamgir A."/>
            <person name="Owens N."/>
            <person name="Weber N.D."/>
            <person name="Virtaneva K."/>
            <person name="Barbian K."/>
            <person name="Babar A."/>
            <person name="Rosenke K."/>
        </authorList>
    </citation>
    <scope>NUCLEOTIDE SEQUENCE</scope>
    <source>
        <strain evidence="4">86-2</strain>
    </source>
</reference>
<proteinExistence type="inferred from homology"/>
<sequence>MKNLKIQYLLIFFVLAHYTLSAQTREQSLQQFLNNKGLKHASVGICVKDFSGKEIISNDPDKAYTPASILKVVTTASALEVFGPDYRYKTTLAKDKNNKNGLLIHGYGDPTLGTEFLDNTPSLFLSQWIDKIKENFHSNDKINITVIDDYFGYDGISEQWTYQDIGNYYASGSYGISIFDNTYKLYFNTLNADTCPLIVKTEPEINIDFQNRLKLNNNDADNGYIHGSPMSNKRLLTGDIPAGKASFSIKGDIPNPGLYLGQTISKLLQENKYEVGTVNNTYEKYFSQKYQKEKKYLDEKVFYTHLSFPMKDIIKDTNVRSNNHYAEHLIRTIGRDKNKDIYYSALDAGIEGVNDLWKSKGLDTEALIMYDGSGLSPANAVSPNFMCDLLVYMQTKSKYADAFLESLPKAGKDGTVRNRLKGTQLEGKISMKSGSIGGVQCFAGYYINGDEKYAFTIMVNKFTGSRSEIVKAIDTLLLSIF</sequence>
<dbReference type="NCBIfam" id="TIGR00666">
    <property type="entry name" value="PBP4"/>
    <property type="match status" value="1"/>
</dbReference>
<dbReference type="Gene3D" id="3.40.710.10">
    <property type="entry name" value="DD-peptidase/beta-lactamase superfamily"/>
    <property type="match status" value="2"/>
</dbReference>
<feature type="signal peptide" evidence="3">
    <location>
        <begin position="1"/>
        <end position="22"/>
    </location>
</feature>
<dbReference type="PANTHER" id="PTHR30023:SF0">
    <property type="entry name" value="PENICILLIN-SENSITIVE CARBOXYPEPTIDASE A"/>
    <property type="match status" value="1"/>
</dbReference>